<evidence type="ECO:0000256" key="1">
    <source>
        <dbReference type="PROSITE-ProRule" id="PRU00176"/>
    </source>
</evidence>
<feature type="compositionally biased region" description="Polar residues" evidence="2">
    <location>
        <begin position="39"/>
        <end position="51"/>
    </location>
</feature>
<dbReference type="InterPro" id="IPR012677">
    <property type="entry name" value="Nucleotide-bd_a/b_plait_sf"/>
</dbReference>
<dbReference type="InterPro" id="IPR000504">
    <property type="entry name" value="RRM_dom"/>
</dbReference>
<keyword evidence="4" id="KW-1185">Reference proteome</keyword>
<dbReference type="InterPro" id="IPR035979">
    <property type="entry name" value="RBD_domain_sf"/>
</dbReference>
<feature type="domain" description="RRM" evidence="3">
    <location>
        <begin position="73"/>
        <end position="111"/>
    </location>
</feature>
<reference evidence="5" key="1">
    <citation type="submission" date="2022-11" db="UniProtKB">
        <authorList>
            <consortium name="WormBaseParasite"/>
        </authorList>
    </citation>
    <scope>IDENTIFICATION</scope>
</reference>
<feature type="compositionally biased region" description="Low complexity" evidence="2">
    <location>
        <begin position="52"/>
        <end position="66"/>
    </location>
</feature>
<dbReference type="GO" id="GO:0003723">
    <property type="term" value="F:RNA binding"/>
    <property type="evidence" value="ECO:0007669"/>
    <property type="project" value="UniProtKB-UniRule"/>
</dbReference>
<sequence length="111" mass="11855">MDSATAAAILTAHQHLNGNINGQSIQTITSVVPNAPMPFSQQNSVSNNNGHSMASTSMPTSPSSDSQNDTSKTNLIINYLPQNMSQEEVRSLFSSMGEIESCKLVRDKLTG</sequence>
<dbReference type="WBParaSite" id="PSAMB.scaffold224size64196.g3410.t1">
    <property type="protein sequence ID" value="PSAMB.scaffold224size64196.g3410.t1"/>
    <property type="gene ID" value="PSAMB.scaffold224size64196.g3410"/>
</dbReference>
<dbReference type="Proteomes" id="UP000887566">
    <property type="component" value="Unplaced"/>
</dbReference>
<accession>A0A914VP61</accession>
<dbReference type="PROSITE" id="PS50102">
    <property type="entry name" value="RRM"/>
    <property type="match status" value="1"/>
</dbReference>
<protein>
    <submittedName>
        <fullName evidence="5">RRM domain-containing protein</fullName>
    </submittedName>
</protein>
<keyword evidence="1" id="KW-0694">RNA-binding</keyword>
<evidence type="ECO:0000313" key="4">
    <source>
        <dbReference type="Proteomes" id="UP000887566"/>
    </source>
</evidence>
<name>A0A914VP61_9BILA</name>
<dbReference type="SUPFAM" id="SSF54928">
    <property type="entry name" value="RNA-binding domain, RBD"/>
    <property type="match status" value="1"/>
</dbReference>
<feature type="region of interest" description="Disordered" evidence="2">
    <location>
        <begin position="33"/>
        <end position="75"/>
    </location>
</feature>
<evidence type="ECO:0000259" key="3">
    <source>
        <dbReference type="PROSITE" id="PS50102"/>
    </source>
</evidence>
<organism evidence="4 5">
    <name type="scientific">Plectus sambesii</name>
    <dbReference type="NCBI Taxonomy" id="2011161"/>
    <lineage>
        <taxon>Eukaryota</taxon>
        <taxon>Metazoa</taxon>
        <taxon>Ecdysozoa</taxon>
        <taxon>Nematoda</taxon>
        <taxon>Chromadorea</taxon>
        <taxon>Plectida</taxon>
        <taxon>Plectina</taxon>
        <taxon>Plectoidea</taxon>
        <taxon>Plectidae</taxon>
        <taxon>Plectus</taxon>
    </lineage>
</organism>
<dbReference type="Gene3D" id="3.30.70.330">
    <property type="match status" value="1"/>
</dbReference>
<evidence type="ECO:0000256" key="2">
    <source>
        <dbReference type="SAM" id="MobiDB-lite"/>
    </source>
</evidence>
<evidence type="ECO:0000313" key="5">
    <source>
        <dbReference type="WBParaSite" id="PSAMB.scaffold224size64196.g3410.t1"/>
    </source>
</evidence>
<proteinExistence type="predicted"/>
<dbReference type="Pfam" id="PF00076">
    <property type="entry name" value="RRM_1"/>
    <property type="match status" value="1"/>
</dbReference>
<dbReference type="AlphaFoldDB" id="A0A914VP61"/>